<dbReference type="InterPro" id="IPR011047">
    <property type="entry name" value="Quinoprotein_ADH-like_sf"/>
</dbReference>
<dbReference type="InterPro" id="IPR015943">
    <property type="entry name" value="WD40/YVTN_repeat-like_dom_sf"/>
</dbReference>
<evidence type="ECO:0000313" key="2">
    <source>
        <dbReference type="Proteomes" id="UP000603200"/>
    </source>
</evidence>
<evidence type="ECO:0000313" key="1">
    <source>
        <dbReference type="EMBL" id="GIE21703.1"/>
    </source>
</evidence>
<sequence>MVTAAPDGHVELHDGVSGALLHAVDLPADPTWNQQGIAVWAGDEAMLTEGESGLTAYGMTDLTARWTVPIDLTDDSYVEPDCAGSICVFGLADGLEALDPATGAVRWSTDRWSTATAVGSALMVRGTEVGDAVPGRFPLAVIDPVTGKVLADYGRWQPSGSVRPDGTVLLLRQEGTVVNYGLLDPAVPALRLLGTATGISGDCTATTDFLACRRLDASVAIWDIR</sequence>
<dbReference type="EMBL" id="BOMN01000059">
    <property type="protein sequence ID" value="GIE21703.1"/>
    <property type="molecule type" value="Genomic_DNA"/>
</dbReference>
<gene>
    <name evidence="1" type="ORF">Ahu01nite_048050</name>
</gene>
<reference evidence="1 2" key="1">
    <citation type="submission" date="2021-01" db="EMBL/GenBank/DDBJ databases">
        <title>Whole genome shotgun sequence of Actinoplanes humidus NBRC 14915.</title>
        <authorList>
            <person name="Komaki H."/>
            <person name="Tamura T."/>
        </authorList>
    </citation>
    <scope>NUCLEOTIDE SEQUENCE [LARGE SCALE GENOMIC DNA]</scope>
    <source>
        <strain evidence="1 2">NBRC 14915</strain>
    </source>
</reference>
<dbReference type="Proteomes" id="UP000603200">
    <property type="component" value="Unassembled WGS sequence"/>
</dbReference>
<proteinExistence type="predicted"/>
<name>A0ABQ3ZT29_9ACTN</name>
<protein>
    <recommendedName>
        <fullName evidence="3">Pyrroloquinoline-quinone binding quinoprotein</fullName>
    </recommendedName>
</protein>
<keyword evidence="2" id="KW-1185">Reference proteome</keyword>
<evidence type="ECO:0008006" key="3">
    <source>
        <dbReference type="Google" id="ProtNLM"/>
    </source>
</evidence>
<organism evidence="1 2">
    <name type="scientific">Winogradskya humida</name>
    <dbReference type="NCBI Taxonomy" id="113566"/>
    <lineage>
        <taxon>Bacteria</taxon>
        <taxon>Bacillati</taxon>
        <taxon>Actinomycetota</taxon>
        <taxon>Actinomycetes</taxon>
        <taxon>Micromonosporales</taxon>
        <taxon>Micromonosporaceae</taxon>
        <taxon>Winogradskya</taxon>
    </lineage>
</organism>
<dbReference type="Gene3D" id="2.130.10.10">
    <property type="entry name" value="YVTN repeat-like/Quinoprotein amine dehydrogenase"/>
    <property type="match status" value="1"/>
</dbReference>
<dbReference type="SUPFAM" id="SSF50998">
    <property type="entry name" value="Quinoprotein alcohol dehydrogenase-like"/>
    <property type="match status" value="1"/>
</dbReference>
<dbReference type="RefSeq" id="WP_203838803.1">
    <property type="nucleotide sequence ID" value="NZ_BAAATV010000002.1"/>
</dbReference>
<comment type="caution">
    <text evidence="1">The sequence shown here is derived from an EMBL/GenBank/DDBJ whole genome shotgun (WGS) entry which is preliminary data.</text>
</comment>
<accession>A0ABQ3ZT29</accession>